<dbReference type="Proteomes" id="UP000631114">
    <property type="component" value="Unassembled WGS sequence"/>
</dbReference>
<evidence type="ECO:0000313" key="2">
    <source>
        <dbReference type="Proteomes" id="UP000631114"/>
    </source>
</evidence>
<dbReference type="EMBL" id="JADFTS010000006">
    <property type="protein sequence ID" value="KAF9602982.1"/>
    <property type="molecule type" value="Genomic_DNA"/>
</dbReference>
<dbReference type="AlphaFoldDB" id="A0A835HRI4"/>
<feature type="non-terminal residue" evidence="1">
    <location>
        <position position="375"/>
    </location>
</feature>
<sequence length="375" mass="43446">VTNVNVSTEPTIDLNFGADVLQLDTMEVEPDNVQMKTFDSQPEVEQLKDSNKLSGREERAAEVCLDKLLEVMSVYWWLYDQTLKTGHAADLTVRVYGRWLSIKLSTYQLLRQYQWLNHEVISVYMTLLDKHYNRLPRYEDFVTIRELSKYYSIIPDTQMLVDLQRIARGKHTHPIRHQVKGVDDGLQSLKPPLDTGRLLLPHLDLPDLRLAGGHYCRPYTPAGKNLYLTFVRTLNAQQRLCTSIVATETMDYQIPRLLISFFNFVMDNNISSKVCTIRFGGRDDSEVPDISVVLSNLNRQTSTGVEKDSIVYIMQLYGVSCKILIDTTKTYHKILVRIFRSTIQLYHPTSQDKIVKQIWMDKVANLHDRHNQYTT</sequence>
<gene>
    <name evidence="1" type="ORF">IFM89_032985</name>
</gene>
<accession>A0A835HRI4</accession>
<protein>
    <submittedName>
        <fullName evidence="1">Uncharacterized protein</fullName>
    </submittedName>
</protein>
<evidence type="ECO:0000313" key="1">
    <source>
        <dbReference type="EMBL" id="KAF9602982.1"/>
    </source>
</evidence>
<proteinExistence type="predicted"/>
<keyword evidence="2" id="KW-1185">Reference proteome</keyword>
<comment type="caution">
    <text evidence="1">The sequence shown here is derived from an EMBL/GenBank/DDBJ whole genome shotgun (WGS) entry which is preliminary data.</text>
</comment>
<name>A0A835HRI4_9MAGN</name>
<reference evidence="1 2" key="1">
    <citation type="submission" date="2020-10" db="EMBL/GenBank/DDBJ databases">
        <title>The Coptis chinensis genome and diversification of protoberbering-type alkaloids.</title>
        <authorList>
            <person name="Wang B."/>
            <person name="Shu S."/>
            <person name="Song C."/>
            <person name="Liu Y."/>
        </authorList>
    </citation>
    <scope>NUCLEOTIDE SEQUENCE [LARGE SCALE GENOMIC DNA]</scope>
    <source>
        <strain evidence="1">HL-2020</strain>
        <tissue evidence="1">Leaf</tissue>
    </source>
</reference>
<organism evidence="1 2">
    <name type="scientific">Coptis chinensis</name>
    <dbReference type="NCBI Taxonomy" id="261450"/>
    <lineage>
        <taxon>Eukaryota</taxon>
        <taxon>Viridiplantae</taxon>
        <taxon>Streptophyta</taxon>
        <taxon>Embryophyta</taxon>
        <taxon>Tracheophyta</taxon>
        <taxon>Spermatophyta</taxon>
        <taxon>Magnoliopsida</taxon>
        <taxon>Ranunculales</taxon>
        <taxon>Ranunculaceae</taxon>
        <taxon>Coptidoideae</taxon>
        <taxon>Coptis</taxon>
    </lineage>
</organism>